<dbReference type="Proteomes" id="UP000094527">
    <property type="component" value="Unassembled WGS sequence"/>
</dbReference>
<comment type="subunit">
    <text evidence="2">Heterohexamer of two PFD-alpha type and four PFD-beta type subunits.</text>
</comment>
<dbReference type="OrthoDB" id="10250441at2759"/>
<dbReference type="GO" id="GO:0006457">
    <property type="term" value="P:protein folding"/>
    <property type="evidence" value="ECO:0007669"/>
    <property type="project" value="InterPro"/>
</dbReference>
<evidence type="ECO:0000256" key="3">
    <source>
        <dbReference type="ARBA" id="ARBA00023186"/>
    </source>
</evidence>
<proteinExistence type="inferred from homology"/>
<dbReference type="SUPFAM" id="SSF46579">
    <property type="entry name" value="Prefoldin"/>
    <property type="match status" value="1"/>
</dbReference>
<organism evidence="5 6">
    <name type="scientific">Orchesella cincta</name>
    <name type="common">Springtail</name>
    <name type="synonym">Podura cincta</name>
    <dbReference type="NCBI Taxonomy" id="48709"/>
    <lineage>
        <taxon>Eukaryota</taxon>
        <taxon>Metazoa</taxon>
        <taxon>Ecdysozoa</taxon>
        <taxon>Arthropoda</taxon>
        <taxon>Hexapoda</taxon>
        <taxon>Collembola</taxon>
        <taxon>Entomobryomorpha</taxon>
        <taxon>Entomobryoidea</taxon>
        <taxon>Orchesellidae</taxon>
        <taxon>Orchesellinae</taxon>
        <taxon>Orchesella</taxon>
    </lineage>
</organism>
<evidence type="ECO:0000313" key="5">
    <source>
        <dbReference type="EMBL" id="ODM91231.1"/>
    </source>
</evidence>
<dbReference type="OMA" id="NDDCVMS"/>
<evidence type="ECO:0000256" key="4">
    <source>
        <dbReference type="SAM" id="Coils"/>
    </source>
</evidence>
<sequence length="106" mass="11713">MSDAADSPGDAENDLLLSDVLMENPDMQIPVLVGESFVSFTNDEVQEHIQGLKDRTKKEIEGLESRVKTIKSEMDVLKTALYEQFGNNINLENDGSVVERAPSFPA</sequence>
<dbReference type="GO" id="GO:0005737">
    <property type="term" value="C:cytoplasm"/>
    <property type="evidence" value="ECO:0007669"/>
    <property type="project" value="TreeGrafter"/>
</dbReference>
<dbReference type="EMBL" id="LJIJ01001623">
    <property type="protein sequence ID" value="ODM91231.1"/>
    <property type="molecule type" value="Genomic_DNA"/>
</dbReference>
<keyword evidence="6" id="KW-1185">Reference proteome</keyword>
<dbReference type="GO" id="GO:0016272">
    <property type="term" value="C:prefoldin complex"/>
    <property type="evidence" value="ECO:0007669"/>
    <property type="project" value="InterPro"/>
</dbReference>
<dbReference type="AlphaFoldDB" id="A0A1D2MEF1"/>
<feature type="coiled-coil region" evidence="4">
    <location>
        <begin position="53"/>
        <end position="80"/>
    </location>
</feature>
<comment type="caution">
    <text evidence="5">The sequence shown here is derived from an EMBL/GenBank/DDBJ whole genome shotgun (WGS) entry which is preliminary data.</text>
</comment>
<dbReference type="STRING" id="48709.A0A1D2MEF1"/>
<dbReference type="PANTHER" id="PTHR21100">
    <property type="entry name" value="PREFOLDIN SUBUNIT 4"/>
    <property type="match status" value="1"/>
</dbReference>
<reference evidence="5 6" key="1">
    <citation type="journal article" date="2016" name="Genome Biol. Evol.">
        <title>Gene Family Evolution Reflects Adaptation to Soil Environmental Stressors in the Genome of the Collembolan Orchesella cincta.</title>
        <authorList>
            <person name="Faddeeva-Vakhrusheva A."/>
            <person name="Derks M.F."/>
            <person name="Anvar S.Y."/>
            <person name="Agamennone V."/>
            <person name="Suring W."/>
            <person name="Smit S."/>
            <person name="van Straalen N.M."/>
            <person name="Roelofs D."/>
        </authorList>
    </citation>
    <scope>NUCLEOTIDE SEQUENCE [LARGE SCALE GENOMIC DNA]</scope>
    <source>
        <tissue evidence="5">Mixed pool</tissue>
    </source>
</reference>
<evidence type="ECO:0000256" key="1">
    <source>
        <dbReference type="ARBA" id="ARBA00008045"/>
    </source>
</evidence>
<keyword evidence="3" id="KW-0143">Chaperone</keyword>
<dbReference type="InterPro" id="IPR016661">
    <property type="entry name" value="PFDN4"/>
</dbReference>
<evidence type="ECO:0000313" key="6">
    <source>
        <dbReference type="Proteomes" id="UP000094527"/>
    </source>
</evidence>
<keyword evidence="4" id="KW-0175">Coiled coil</keyword>
<dbReference type="Pfam" id="PF01920">
    <property type="entry name" value="Prefoldin_2"/>
    <property type="match status" value="1"/>
</dbReference>
<protein>
    <submittedName>
        <fullName evidence="5">Putative prefoldin subunit 4</fullName>
    </submittedName>
</protein>
<comment type="similarity">
    <text evidence="1">Belongs to the prefoldin subunit beta family.</text>
</comment>
<dbReference type="PANTHER" id="PTHR21100:SF9">
    <property type="entry name" value="PREFOLDIN SUBUNIT 4"/>
    <property type="match status" value="1"/>
</dbReference>
<accession>A0A1D2MEF1</accession>
<dbReference type="GO" id="GO:0051082">
    <property type="term" value="F:unfolded protein binding"/>
    <property type="evidence" value="ECO:0007669"/>
    <property type="project" value="InterPro"/>
</dbReference>
<dbReference type="InterPro" id="IPR002777">
    <property type="entry name" value="PFD_beta-like"/>
</dbReference>
<gene>
    <name evidence="5" type="ORF">Ocin01_15456</name>
</gene>
<name>A0A1D2MEF1_ORCCI</name>
<evidence type="ECO:0000256" key="2">
    <source>
        <dbReference type="ARBA" id="ARBA00011695"/>
    </source>
</evidence>